<dbReference type="EMBL" id="OIVN01006194">
    <property type="protein sequence ID" value="SPD27484.1"/>
    <property type="molecule type" value="Genomic_DNA"/>
</dbReference>
<gene>
    <name evidence="1" type="ORF">FSB_LOCUS55366</name>
</gene>
<name>A0A2N9IT80_FAGSY</name>
<proteinExistence type="predicted"/>
<sequence>MYQLTDLNESGCTIRFPTDGTSLDEVYLGYSSSSSTISVPSLFADFGNGPQDTLDEQLLMAWAFLMSTWTPYPMGSPPLSWVTGGYRRIELCATVCVDDFPGANWHNSYTTRNHLDWITKDRIARIPWGLPEEGMKEGLAVSWHLSQFSKLYEGSSVRALYLAERVTTQLIEERNAVPIAPPPFILFPTLMLHLRTALPVEGGSRDIPLSPWSVTLRHSDGLLANNADLKEMIELVGSLKILVTQQYEDAYLRSYQADDDDDGGGGGVKMDEERGLMIRDDPTPMILAETLDGLDDLKDGTCHHFKGSPLLLQMWLYNHLGGLPREMKQSKRDNKVRALRLAVKLGISEEDGIDTRRTKRKEL</sequence>
<reference evidence="1" key="1">
    <citation type="submission" date="2018-02" db="EMBL/GenBank/DDBJ databases">
        <authorList>
            <person name="Cohen D.B."/>
            <person name="Kent A.D."/>
        </authorList>
    </citation>
    <scope>NUCLEOTIDE SEQUENCE</scope>
</reference>
<accession>A0A2N9IT80</accession>
<dbReference type="AlphaFoldDB" id="A0A2N9IT80"/>
<organism evidence="1">
    <name type="scientific">Fagus sylvatica</name>
    <name type="common">Beechnut</name>
    <dbReference type="NCBI Taxonomy" id="28930"/>
    <lineage>
        <taxon>Eukaryota</taxon>
        <taxon>Viridiplantae</taxon>
        <taxon>Streptophyta</taxon>
        <taxon>Embryophyta</taxon>
        <taxon>Tracheophyta</taxon>
        <taxon>Spermatophyta</taxon>
        <taxon>Magnoliopsida</taxon>
        <taxon>eudicotyledons</taxon>
        <taxon>Gunneridae</taxon>
        <taxon>Pentapetalae</taxon>
        <taxon>rosids</taxon>
        <taxon>fabids</taxon>
        <taxon>Fagales</taxon>
        <taxon>Fagaceae</taxon>
        <taxon>Fagus</taxon>
    </lineage>
</organism>
<evidence type="ECO:0000313" key="1">
    <source>
        <dbReference type="EMBL" id="SPD27484.1"/>
    </source>
</evidence>
<protein>
    <submittedName>
        <fullName evidence="1">Uncharacterized protein</fullName>
    </submittedName>
</protein>